<dbReference type="InterPro" id="IPR011008">
    <property type="entry name" value="Dimeric_a/b-barrel"/>
</dbReference>
<name>A0A0U0ZKG3_9MYCO</name>
<evidence type="ECO:0000256" key="1">
    <source>
        <dbReference type="ARBA" id="ARBA00007689"/>
    </source>
</evidence>
<dbReference type="PANTHER" id="PTHR35174">
    <property type="entry name" value="BLL7171 PROTEIN-RELATED"/>
    <property type="match status" value="1"/>
</dbReference>
<evidence type="ECO:0000313" key="3">
    <source>
        <dbReference type="EMBL" id="CPV41609.1"/>
    </source>
</evidence>
<dbReference type="InterPro" id="IPR005545">
    <property type="entry name" value="YCII"/>
</dbReference>
<dbReference type="RefSeq" id="WP_005055345.1">
    <property type="nucleotide sequence ID" value="NZ_AP022621.1"/>
</dbReference>
<accession>A0A0U0ZKG3</accession>
<feature type="domain" description="YCII-related" evidence="2">
    <location>
        <begin position="140"/>
        <end position="218"/>
    </location>
</feature>
<evidence type="ECO:0000259" key="2">
    <source>
        <dbReference type="Pfam" id="PF03795"/>
    </source>
</evidence>
<dbReference type="Proteomes" id="UP000045782">
    <property type="component" value="Unassembled WGS sequence"/>
</dbReference>
<dbReference type="PANTHER" id="PTHR35174:SF3">
    <property type="entry name" value="BLL7171 PROTEIN"/>
    <property type="match status" value="1"/>
</dbReference>
<dbReference type="Gene3D" id="3.30.70.1060">
    <property type="entry name" value="Dimeric alpha+beta barrel"/>
    <property type="match status" value="2"/>
</dbReference>
<gene>
    <name evidence="3" type="ORF">ERS075579_01293</name>
</gene>
<feature type="domain" description="YCII-related" evidence="2">
    <location>
        <begin position="18"/>
        <end position="109"/>
    </location>
</feature>
<dbReference type="AlphaFoldDB" id="A0A0U0ZKG3"/>
<evidence type="ECO:0000313" key="4">
    <source>
        <dbReference type="Proteomes" id="UP000045782"/>
    </source>
</evidence>
<protein>
    <submittedName>
        <fullName evidence="3">DGPFAETKE family protein</fullName>
    </submittedName>
</protein>
<comment type="similarity">
    <text evidence="1">Belongs to the YciI family.</text>
</comment>
<dbReference type="EMBL" id="CSWP01000002">
    <property type="protein sequence ID" value="CPV41609.1"/>
    <property type="molecule type" value="Genomic_DNA"/>
</dbReference>
<dbReference type="SUPFAM" id="SSF54909">
    <property type="entry name" value="Dimeric alpha+beta barrel"/>
    <property type="match status" value="2"/>
</dbReference>
<organism evidence="3 4">
    <name type="scientific">Mycobacteroides abscessus</name>
    <dbReference type="NCBI Taxonomy" id="36809"/>
    <lineage>
        <taxon>Bacteria</taxon>
        <taxon>Bacillati</taxon>
        <taxon>Actinomycetota</taxon>
        <taxon>Actinomycetes</taxon>
        <taxon>Mycobacteriales</taxon>
        <taxon>Mycobacteriaceae</taxon>
        <taxon>Mycobacteroides</taxon>
    </lineage>
</organism>
<dbReference type="Pfam" id="PF03795">
    <property type="entry name" value="YCII"/>
    <property type="match status" value="2"/>
</dbReference>
<reference evidence="3 4" key="1">
    <citation type="submission" date="2015-03" db="EMBL/GenBank/DDBJ databases">
        <authorList>
            <person name="Murphy D."/>
        </authorList>
    </citation>
    <scope>NUCLEOTIDE SEQUENCE [LARGE SCALE GENOMIC DNA]</scope>
    <source>
        <strain evidence="3 4">PAP088</strain>
    </source>
</reference>
<proteinExistence type="inferred from homology"/>
<sequence>MYYLALLIGPQQERTPDEAAQELTDYLNFQAKAASSIRAGDALYPEADSVRVTGGPDAPVITDGPFAEGAEVANGYYVLEADNLDDALALARDIPEAKRGAVEVWPLVDCSREFGGKGSTSWLALLLEPADRAYVPGSPEWEAVAARHGVFGEKASGHIKIAGPLHPPSTATTIRVRDGEALLTDGPYIEGTEIANGFYVITTDDRDSAIRLASQIPASAVQLRQLTGVSGF</sequence>